<reference evidence="1" key="3">
    <citation type="submission" date="2023-07" db="EMBL/GenBank/DDBJ databases">
        <title>An improved reference 1 genome and first organelle genomes of Quercus suber.</title>
        <authorList>
            <consortium name="Genosuber Consortium"/>
            <person name="Usie A."/>
            <person name="Serra O."/>
            <person name="Barros P."/>
        </authorList>
    </citation>
    <scope>NUCLEOTIDE SEQUENCE</scope>
    <source>
        <strain evidence="1">HL8</strain>
        <tissue evidence="1">Leaves</tissue>
    </source>
</reference>
<reference evidence="1" key="2">
    <citation type="journal article" date="2018" name="Sci. Data">
        <title>The draft genome sequence of cork oak.</title>
        <authorList>
            <person name="Ramos A.M."/>
            <person name="Usie A."/>
            <person name="Barbosa P."/>
            <person name="Barros P.M."/>
            <person name="Capote T."/>
            <person name="Chaves I."/>
            <person name="Simoes F."/>
            <person name="Abreu I."/>
            <person name="Carrasquinho I."/>
            <person name="Faro C."/>
            <person name="Guimaraes J.B."/>
            <person name="Mendonca D."/>
            <person name="Nobrega F."/>
            <person name="Rodrigues L."/>
            <person name="Saibo N.J.M."/>
            <person name="Varela M.C."/>
            <person name="Egas C."/>
            <person name="Matos J."/>
            <person name="Miguel C.M."/>
            <person name="Oliveira M.M."/>
            <person name="Ricardo C.P."/>
            <person name="Goncalves S."/>
        </authorList>
    </citation>
    <scope>NUCLEOTIDE SEQUENCE [LARGE SCALE GENOMIC DNA]</scope>
    <source>
        <strain evidence="1">HL8</strain>
    </source>
</reference>
<evidence type="ECO:0000313" key="1">
    <source>
        <dbReference type="EMBL" id="KAK7861573.1"/>
    </source>
</evidence>
<reference evidence="1" key="1">
    <citation type="submission" date="2017-12" db="EMBL/GenBank/DDBJ databases">
        <authorList>
            <person name="Barbosa P."/>
            <person name="Usie A."/>
            <person name="Ramos A.M."/>
        </authorList>
    </citation>
    <scope>NUCLEOTIDE SEQUENCE</scope>
    <source>
        <strain evidence="1">HL8</strain>
        <tissue evidence="1">Leaves</tissue>
    </source>
</reference>
<sequence length="88" mass="10324">MVCFLSIESYPSKINHGTESNEKKDDRADSETHIKYKEIIATLPRSNRRNWIVDLYQYEGLLLAQDYFKPQPNDVILSGLLKIWHNLT</sequence>
<dbReference type="EMBL" id="PKMF04000001">
    <property type="protein sequence ID" value="KAK7861573.1"/>
    <property type="molecule type" value="Genomic_DNA"/>
</dbReference>
<comment type="caution">
    <text evidence="1">The sequence shown here is derived from an EMBL/GenBank/DDBJ whole genome shotgun (WGS) entry which is preliminary data.</text>
</comment>
<gene>
    <name evidence="1" type="ORF">CFP56_000217</name>
</gene>
<accession>A0AAW0MCE5</accession>
<organism evidence="1">
    <name type="scientific">Quercus suber</name>
    <name type="common">Cork oak</name>
    <dbReference type="NCBI Taxonomy" id="58331"/>
    <lineage>
        <taxon>Eukaryota</taxon>
        <taxon>Viridiplantae</taxon>
        <taxon>Streptophyta</taxon>
        <taxon>Embryophyta</taxon>
        <taxon>Tracheophyta</taxon>
        <taxon>Spermatophyta</taxon>
        <taxon>Magnoliopsida</taxon>
        <taxon>eudicotyledons</taxon>
        <taxon>Gunneridae</taxon>
        <taxon>Pentapetalae</taxon>
        <taxon>rosids</taxon>
        <taxon>fabids</taxon>
        <taxon>Fagales</taxon>
        <taxon>Fagaceae</taxon>
        <taxon>Quercus</taxon>
    </lineage>
</organism>
<proteinExistence type="predicted"/>
<name>A0AAW0MCE5_QUESU</name>
<protein>
    <submittedName>
        <fullName evidence="1">Uncharacterized protein</fullName>
    </submittedName>
</protein>
<dbReference type="AlphaFoldDB" id="A0AAW0MCE5"/>